<evidence type="ECO:0000256" key="3">
    <source>
        <dbReference type="ARBA" id="ARBA00022989"/>
    </source>
</evidence>
<dbReference type="Pfam" id="PF04893">
    <property type="entry name" value="Yip1"/>
    <property type="match status" value="1"/>
</dbReference>
<dbReference type="GO" id="GO:0016020">
    <property type="term" value="C:membrane"/>
    <property type="evidence" value="ECO:0007669"/>
    <property type="project" value="UniProtKB-SubCell"/>
</dbReference>
<evidence type="ECO:0000256" key="1">
    <source>
        <dbReference type="ARBA" id="ARBA00004141"/>
    </source>
</evidence>
<evidence type="ECO:0000259" key="6">
    <source>
        <dbReference type="Pfam" id="PF04893"/>
    </source>
</evidence>
<feature type="domain" description="Yip1" evidence="6">
    <location>
        <begin position="17"/>
        <end position="184"/>
    </location>
</feature>
<dbReference type="RefSeq" id="WP_118150618.1">
    <property type="nucleotide sequence ID" value="NZ_QWEY01000003.1"/>
</dbReference>
<comment type="caution">
    <text evidence="7">The sequence shown here is derived from an EMBL/GenBank/DDBJ whole genome shotgun (WGS) entry which is preliminary data.</text>
</comment>
<sequence length="194" mass="21064">MDLSLSSLLSLARFTVQNPRMGARMVMQADLPMSARWVALALMAVTSAILAHLAFALMPAEVRQTMAGAMSSPLTSAVMQGGLMLAAVFVIHWVGRWRGGTGRFEDALILMIWLQFILLILQVVQIVSQVLLPPVSVLVGYISVGIFLWLLSNFVAELHGFKSVLLTFLGVLLTLIAVGFILALVLIPFMGPMI</sequence>
<evidence type="ECO:0000313" key="7">
    <source>
        <dbReference type="EMBL" id="RGP37627.1"/>
    </source>
</evidence>
<organism evidence="7 8">
    <name type="scientific">Pseudotabrizicola alkalilacus</name>
    <dbReference type="NCBI Taxonomy" id="2305252"/>
    <lineage>
        <taxon>Bacteria</taxon>
        <taxon>Pseudomonadati</taxon>
        <taxon>Pseudomonadota</taxon>
        <taxon>Alphaproteobacteria</taxon>
        <taxon>Rhodobacterales</taxon>
        <taxon>Paracoccaceae</taxon>
        <taxon>Pseudotabrizicola</taxon>
    </lineage>
</organism>
<reference evidence="7 8" key="1">
    <citation type="submission" date="2018-08" db="EMBL/GenBank/DDBJ databases">
        <title>Flavobacterium tibetense sp. nov., isolated from a wetland YonghuCo on Tibetan Plateau.</title>
        <authorList>
            <person name="Phurbu D."/>
            <person name="Lu H."/>
            <person name="Xing P."/>
        </authorList>
    </citation>
    <scope>NUCLEOTIDE SEQUENCE [LARGE SCALE GENOMIC DNA]</scope>
    <source>
        <strain evidence="7 8">DJC</strain>
    </source>
</reference>
<dbReference type="AlphaFoldDB" id="A0A411Z3I6"/>
<feature type="transmembrane region" description="Helical" evidence="5">
    <location>
        <begin position="130"/>
        <end position="151"/>
    </location>
</feature>
<dbReference type="OrthoDB" id="7688451at2"/>
<feature type="transmembrane region" description="Helical" evidence="5">
    <location>
        <begin position="37"/>
        <end position="57"/>
    </location>
</feature>
<evidence type="ECO:0000256" key="2">
    <source>
        <dbReference type="ARBA" id="ARBA00022692"/>
    </source>
</evidence>
<feature type="transmembrane region" description="Helical" evidence="5">
    <location>
        <begin position="163"/>
        <end position="190"/>
    </location>
</feature>
<proteinExistence type="predicted"/>
<evidence type="ECO:0000313" key="8">
    <source>
        <dbReference type="Proteomes" id="UP000284547"/>
    </source>
</evidence>
<evidence type="ECO:0000256" key="5">
    <source>
        <dbReference type="SAM" id="Phobius"/>
    </source>
</evidence>
<name>A0A411Z3I6_9RHOB</name>
<feature type="transmembrane region" description="Helical" evidence="5">
    <location>
        <begin position="107"/>
        <end position="124"/>
    </location>
</feature>
<protein>
    <submittedName>
        <fullName evidence="7">YIP1 family protein</fullName>
    </submittedName>
</protein>
<gene>
    <name evidence="7" type="ORF">D1012_06805</name>
</gene>
<dbReference type="Proteomes" id="UP000284547">
    <property type="component" value="Unassembled WGS sequence"/>
</dbReference>
<dbReference type="InterPro" id="IPR006977">
    <property type="entry name" value="Yip1_dom"/>
</dbReference>
<evidence type="ECO:0000256" key="4">
    <source>
        <dbReference type="ARBA" id="ARBA00023136"/>
    </source>
</evidence>
<feature type="transmembrane region" description="Helical" evidence="5">
    <location>
        <begin position="77"/>
        <end position="95"/>
    </location>
</feature>
<keyword evidence="4 5" id="KW-0472">Membrane</keyword>
<keyword evidence="2 5" id="KW-0812">Transmembrane</keyword>
<keyword evidence="8" id="KW-1185">Reference proteome</keyword>
<dbReference type="EMBL" id="QWEY01000003">
    <property type="protein sequence ID" value="RGP37627.1"/>
    <property type="molecule type" value="Genomic_DNA"/>
</dbReference>
<keyword evidence="3 5" id="KW-1133">Transmembrane helix</keyword>
<accession>A0A411Z3I6</accession>
<comment type="subcellular location">
    <subcellularLocation>
        <location evidence="1">Membrane</location>
        <topology evidence="1">Multi-pass membrane protein</topology>
    </subcellularLocation>
</comment>